<evidence type="ECO:0000256" key="1">
    <source>
        <dbReference type="SAM" id="MobiDB-lite"/>
    </source>
</evidence>
<name>A0ABP0EF01_9ASCO</name>
<gene>
    <name evidence="2" type="ORF">CAAN4_D03774</name>
</gene>
<protein>
    <submittedName>
        <fullName evidence="2">Uncharacterized protein</fullName>
    </submittedName>
</protein>
<reference evidence="2 3" key="1">
    <citation type="submission" date="2024-01" db="EMBL/GenBank/DDBJ databases">
        <authorList>
            <consortium name="Genoscope - CEA"/>
            <person name="William W."/>
        </authorList>
    </citation>
    <scope>NUCLEOTIDE SEQUENCE [LARGE SCALE GENOMIC DNA]</scope>
    <source>
        <strain evidence="2 3">29B2s-10</strain>
    </source>
</reference>
<organism evidence="2 3">
    <name type="scientific">[Candida] anglica</name>
    <dbReference type="NCBI Taxonomy" id="148631"/>
    <lineage>
        <taxon>Eukaryota</taxon>
        <taxon>Fungi</taxon>
        <taxon>Dikarya</taxon>
        <taxon>Ascomycota</taxon>
        <taxon>Saccharomycotina</taxon>
        <taxon>Pichiomycetes</taxon>
        <taxon>Debaryomycetaceae</taxon>
        <taxon>Kurtzmaniella</taxon>
    </lineage>
</organism>
<sequence>MVDLKDAQLDYLLLAISQGVDSGKVVNTTGTDIKMIQLHLTDSEVDWKFNASEQSAEFAKNFMALFNIQCIGALDFQHDCIKNLEKMLEAKDHYITFLTENYKAINGEELLKRYHLTSAVQKFDKIGNMKRNKEMYKQKQIWTLVERALKEMEFDDRTILNEKELYKTSDLIKKERQIGIKSEDIHNLSPPSNSQNFYQRENPKIDEDSLGIDSLSSSQHGPQARKRRRIGGMTLGIRKRSSSPVKGLQIKDNHIRIPSSPVMPSSDDKNEE</sequence>
<evidence type="ECO:0000313" key="2">
    <source>
        <dbReference type="EMBL" id="CAK7903272.1"/>
    </source>
</evidence>
<dbReference type="Proteomes" id="UP001497600">
    <property type="component" value="Chromosome D"/>
</dbReference>
<proteinExistence type="predicted"/>
<accession>A0ABP0EF01</accession>
<evidence type="ECO:0000313" key="3">
    <source>
        <dbReference type="Proteomes" id="UP001497600"/>
    </source>
</evidence>
<feature type="region of interest" description="Disordered" evidence="1">
    <location>
        <begin position="207"/>
        <end position="272"/>
    </location>
</feature>
<dbReference type="EMBL" id="OZ004256">
    <property type="protein sequence ID" value="CAK7903272.1"/>
    <property type="molecule type" value="Genomic_DNA"/>
</dbReference>
<keyword evidence="3" id="KW-1185">Reference proteome</keyword>